<feature type="coiled-coil region" evidence="1">
    <location>
        <begin position="241"/>
        <end position="269"/>
    </location>
</feature>
<protein>
    <submittedName>
        <fullName evidence="3">Uncharacterized protein</fullName>
    </submittedName>
</protein>
<dbReference type="Proteomes" id="UP001152797">
    <property type="component" value="Unassembled WGS sequence"/>
</dbReference>
<reference evidence="4" key="2">
    <citation type="submission" date="2024-04" db="EMBL/GenBank/DDBJ databases">
        <authorList>
            <person name="Chen Y."/>
            <person name="Shah S."/>
            <person name="Dougan E. K."/>
            <person name="Thang M."/>
            <person name="Chan C."/>
        </authorList>
    </citation>
    <scope>NUCLEOTIDE SEQUENCE [LARGE SCALE GENOMIC DNA]</scope>
</reference>
<dbReference type="EMBL" id="CAMXCT010003435">
    <property type="protein sequence ID" value="CAI4004424.1"/>
    <property type="molecule type" value="Genomic_DNA"/>
</dbReference>
<gene>
    <name evidence="3" type="ORF">C1SCF055_LOCUS30210</name>
</gene>
<dbReference type="EMBL" id="CAMXCT030003435">
    <property type="protein sequence ID" value="CAL4791736.1"/>
    <property type="molecule type" value="Genomic_DNA"/>
</dbReference>
<organism evidence="3">
    <name type="scientific">Cladocopium goreaui</name>
    <dbReference type="NCBI Taxonomy" id="2562237"/>
    <lineage>
        <taxon>Eukaryota</taxon>
        <taxon>Sar</taxon>
        <taxon>Alveolata</taxon>
        <taxon>Dinophyceae</taxon>
        <taxon>Suessiales</taxon>
        <taxon>Symbiodiniaceae</taxon>
        <taxon>Cladocopium</taxon>
    </lineage>
</organism>
<evidence type="ECO:0000313" key="4">
    <source>
        <dbReference type="EMBL" id="CAL1157799.1"/>
    </source>
</evidence>
<feature type="region of interest" description="Disordered" evidence="2">
    <location>
        <begin position="419"/>
        <end position="439"/>
    </location>
</feature>
<accession>A0A9P1D736</accession>
<evidence type="ECO:0000313" key="3">
    <source>
        <dbReference type="EMBL" id="CAI4004424.1"/>
    </source>
</evidence>
<keyword evidence="5" id="KW-1185">Reference proteome</keyword>
<sequence length="439" mass="49957">MALSALEGKSYSAALRLEKEPKEVDAMDDDEKAQQYEKMQRQLHLKHVEQTQSAVKALVLGSQLPVVHDMVHRRQQEQEALQEKVDLVTSKKDVADKLFAGLEQQQADVLDKMEKCSQIRRVTIRAEETKRKMLEEAEKARQVAWKEYQDAYLRNEAATIMEAKLAEAQERASEELEFARRALAETIARCQQCDAEAVNCFEAVRATIQASHASLLVYSREAVEEAWKNTALGCELSKCLVADKRREYNHLLEEQRHSEEQAAKQKQRTVKAKNLEKVEQLGQQISKVCAELNAMVAGTRRAEDHFNIFRLLNSGLDEEAITLAAQDAASACYGNFQLYLSEDDGSDDSTEASGSTTTTLQMQNPLDKLRIEMEEKHKIEKQQLLAEIQLKFQEREKAFELEKEQLVLMVREEVRAELQREDASSLHSFEPISASDIGE</sequence>
<comment type="caution">
    <text evidence="3">The sequence shown here is derived from an EMBL/GenBank/DDBJ whole genome shotgun (WGS) entry which is preliminary data.</text>
</comment>
<evidence type="ECO:0000256" key="2">
    <source>
        <dbReference type="SAM" id="MobiDB-lite"/>
    </source>
</evidence>
<reference evidence="3" key="1">
    <citation type="submission" date="2022-10" db="EMBL/GenBank/DDBJ databases">
        <authorList>
            <person name="Chen Y."/>
            <person name="Dougan E. K."/>
            <person name="Chan C."/>
            <person name="Rhodes N."/>
            <person name="Thang M."/>
        </authorList>
    </citation>
    <scope>NUCLEOTIDE SEQUENCE</scope>
</reference>
<dbReference type="AlphaFoldDB" id="A0A9P1D736"/>
<name>A0A9P1D736_9DINO</name>
<evidence type="ECO:0000256" key="1">
    <source>
        <dbReference type="SAM" id="Coils"/>
    </source>
</evidence>
<proteinExistence type="predicted"/>
<evidence type="ECO:0000313" key="5">
    <source>
        <dbReference type="Proteomes" id="UP001152797"/>
    </source>
</evidence>
<dbReference type="EMBL" id="CAMXCT020003435">
    <property type="protein sequence ID" value="CAL1157799.1"/>
    <property type="molecule type" value="Genomic_DNA"/>
</dbReference>
<keyword evidence="1" id="KW-0175">Coiled coil</keyword>